<organism evidence="1 2">
    <name type="scientific">Leptospira noguchii</name>
    <dbReference type="NCBI Taxonomy" id="28182"/>
    <lineage>
        <taxon>Bacteria</taxon>
        <taxon>Pseudomonadati</taxon>
        <taxon>Spirochaetota</taxon>
        <taxon>Spirochaetia</taxon>
        <taxon>Leptospirales</taxon>
        <taxon>Leptospiraceae</taxon>
        <taxon>Leptospira</taxon>
    </lineage>
</organism>
<evidence type="ECO:0000313" key="1">
    <source>
        <dbReference type="EMBL" id="EMO52236.1"/>
    </source>
</evidence>
<dbReference type="OrthoDB" id="344359at2"/>
<protein>
    <submittedName>
        <fullName evidence="1">SIR2-like domain protein</fullName>
    </submittedName>
</protein>
<sequence length="368" mass="41849">MNQIYNNNNVYVLGAGFSKDANMPLTKDFLFRMREAAEWLETNQGSASIKHISDVFDFRLKAASAAYRVNINIEDIEQLFSLAAAKQSYDFNKAIVESIAATLNYCEKTLVRKNIELSLSKEFAIKLPKSILKAEVGYNTMSNLYSCDSYDFYVGNMLGIFRKKNVISNNTFLSFNYDTILENCIWNLGYKVDYGLRGANIPPELYNADTGIKVLKLHGSLNWKENSGSSGLIIQAYRNYDDASESKGNRILLPPTWQKSFSGPLQYVWESAITAISKATRLIIIGFSIPETDIHFKYLLSSGLQDNISLREVLFVNPMEDDEYSYKIKKIFHSSFLESGLVKHIKSTATEFLNDYSQLDRISRRPDL</sequence>
<reference evidence="1 2" key="1">
    <citation type="submission" date="2013-01" db="EMBL/GenBank/DDBJ databases">
        <authorList>
            <person name="Harkins D.M."/>
            <person name="Durkin A.S."/>
            <person name="Brinkac L.M."/>
            <person name="Haft D.H."/>
            <person name="Selengut J.D."/>
            <person name="Sanka R."/>
            <person name="DePew J."/>
            <person name="Purushe J."/>
            <person name="Matthias M.A."/>
            <person name="Vinetz J.M."/>
            <person name="Sutton G.G."/>
            <person name="Nierman W.C."/>
            <person name="Fouts D.E."/>
        </authorList>
    </citation>
    <scope>NUCLEOTIDE SEQUENCE [LARGE SCALE GENOMIC DNA]</scope>
    <source>
        <strain evidence="1 2">HAI1536</strain>
    </source>
</reference>
<proteinExistence type="predicted"/>
<dbReference type="Pfam" id="PF13289">
    <property type="entry name" value="SIR2_2"/>
    <property type="match status" value="1"/>
</dbReference>
<dbReference type="STRING" id="28182.GCA_001568325_01117"/>
<accession>M6VB14</accession>
<evidence type="ECO:0000313" key="2">
    <source>
        <dbReference type="Proteomes" id="UP000012112"/>
    </source>
</evidence>
<dbReference type="Proteomes" id="UP000012112">
    <property type="component" value="Unassembled WGS sequence"/>
</dbReference>
<dbReference type="EMBL" id="AKWD02000057">
    <property type="protein sequence ID" value="EMO52236.1"/>
    <property type="molecule type" value="Genomic_DNA"/>
</dbReference>
<comment type="caution">
    <text evidence="1">The sequence shown here is derived from an EMBL/GenBank/DDBJ whole genome shotgun (WGS) entry which is preliminary data.</text>
</comment>
<gene>
    <name evidence="1" type="ORF">LEP1GSC172_0274</name>
</gene>
<name>M6VB14_9LEPT</name>
<dbReference type="RefSeq" id="WP_002179759.1">
    <property type="nucleotide sequence ID" value="NZ_AKWD02000057.1"/>
</dbReference>
<dbReference type="AlphaFoldDB" id="M6VB14"/>